<dbReference type="GeneID" id="72000062"/>
<feature type="compositionally biased region" description="Basic residues" evidence="1">
    <location>
        <begin position="520"/>
        <end position="530"/>
    </location>
</feature>
<dbReference type="RefSeq" id="XP_047779737.1">
    <property type="nucleotide sequence ID" value="XM_047919330.1"/>
</dbReference>
<comment type="caution">
    <text evidence="2">The sequence shown here is derived from an EMBL/GenBank/DDBJ whole genome shotgun (WGS) entry which is preliminary data.</text>
</comment>
<name>A0ABQ8KJL7_9APHY</name>
<feature type="compositionally biased region" description="Polar residues" evidence="1">
    <location>
        <begin position="348"/>
        <end position="363"/>
    </location>
</feature>
<feature type="compositionally biased region" description="Basic residues" evidence="1">
    <location>
        <begin position="100"/>
        <end position="119"/>
    </location>
</feature>
<feature type="compositionally biased region" description="Acidic residues" evidence="1">
    <location>
        <begin position="262"/>
        <end position="271"/>
    </location>
</feature>
<keyword evidence="3" id="KW-1185">Reference proteome</keyword>
<feature type="compositionally biased region" description="Low complexity" evidence="1">
    <location>
        <begin position="140"/>
        <end position="152"/>
    </location>
</feature>
<protein>
    <submittedName>
        <fullName evidence="2">Uncharacterized protein</fullName>
    </submittedName>
</protein>
<feature type="compositionally biased region" description="Basic and acidic residues" evidence="1">
    <location>
        <begin position="212"/>
        <end position="224"/>
    </location>
</feature>
<organism evidence="2 3">
    <name type="scientific">Rhodofomes roseus</name>
    <dbReference type="NCBI Taxonomy" id="34475"/>
    <lineage>
        <taxon>Eukaryota</taxon>
        <taxon>Fungi</taxon>
        <taxon>Dikarya</taxon>
        <taxon>Basidiomycota</taxon>
        <taxon>Agaricomycotina</taxon>
        <taxon>Agaricomycetes</taxon>
        <taxon>Polyporales</taxon>
        <taxon>Rhodofomes</taxon>
    </lineage>
</organism>
<dbReference type="EMBL" id="JADCUA010000008">
    <property type="protein sequence ID" value="KAH9837699.1"/>
    <property type="molecule type" value="Genomic_DNA"/>
</dbReference>
<proteinExistence type="predicted"/>
<feature type="compositionally biased region" description="Acidic residues" evidence="1">
    <location>
        <begin position="503"/>
        <end position="515"/>
    </location>
</feature>
<evidence type="ECO:0000313" key="2">
    <source>
        <dbReference type="EMBL" id="KAH9837699.1"/>
    </source>
</evidence>
<dbReference type="Proteomes" id="UP000814176">
    <property type="component" value="Unassembled WGS sequence"/>
</dbReference>
<feature type="compositionally biased region" description="Basic residues" evidence="1">
    <location>
        <begin position="173"/>
        <end position="185"/>
    </location>
</feature>
<sequence length="545" mass="59120">MADSQDFSVEESRAKRVERLQSKYRNRGGVFQPATHNALLDILLSRGVNGESPSKRRKSRKSFAPSTRDPGSPTIERRKSLTGAAEEVAEELTPKESAKGKAKATPSRRKSQVPKKRKSTAASAKPHKSVEVEVEDEEPVVGPSRTSKTSTKTSRRKAKEDSETEDQEDPPKKAVKRAQPKKAAKTTRTTRATKKQQEAEDEVIASVPPPKRASEKRSRRQKEPVEEDPDDEPPVPPKRVKTASERPSASSSGAHKQPLETILEESDSEEDIPLRLIVKRAKAKAGKGASSIGKVPSKQPVIPDAASKPKKAVSKPKAGTDEEAATMSKRSKAKANEPDEDDAVDTQPMASSSGTIQNYTKAVTSKRKLPAVPEPFVDSDSDEDLPPKPKATKPSYKQADGAIKSAATPNDRDDASFSRKPRPAHKDGKSAASAREDVDEPEHQEPSMTSRKRERGKPASAVPPPEDELDADDQPAPPRKRTKRSAALVNGEASGHVPASVGEEADQIEPVQEEEPSVKPKSKSTSRTKKPPSSQTKTESKQCVP</sequence>
<reference evidence="2 3" key="1">
    <citation type="journal article" date="2021" name="Environ. Microbiol.">
        <title>Gene family expansions and transcriptome signatures uncover fungal adaptations to wood decay.</title>
        <authorList>
            <person name="Hage H."/>
            <person name="Miyauchi S."/>
            <person name="Viragh M."/>
            <person name="Drula E."/>
            <person name="Min B."/>
            <person name="Chaduli D."/>
            <person name="Navarro D."/>
            <person name="Favel A."/>
            <person name="Norest M."/>
            <person name="Lesage-Meessen L."/>
            <person name="Balint B."/>
            <person name="Merenyi Z."/>
            <person name="de Eugenio L."/>
            <person name="Morin E."/>
            <person name="Martinez A.T."/>
            <person name="Baldrian P."/>
            <person name="Stursova M."/>
            <person name="Martinez M.J."/>
            <person name="Novotny C."/>
            <person name="Magnuson J.K."/>
            <person name="Spatafora J.W."/>
            <person name="Maurice S."/>
            <person name="Pangilinan J."/>
            <person name="Andreopoulos W."/>
            <person name="LaButti K."/>
            <person name="Hundley H."/>
            <person name="Na H."/>
            <person name="Kuo A."/>
            <person name="Barry K."/>
            <person name="Lipzen A."/>
            <person name="Henrissat B."/>
            <person name="Riley R."/>
            <person name="Ahrendt S."/>
            <person name="Nagy L.G."/>
            <person name="Grigoriev I.V."/>
            <person name="Martin F."/>
            <person name="Rosso M.N."/>
        </authorList>
    </citation>
    <scope>NUCLEOTIDE SEQUENCE [LARGE SCALE GENOMIC DNA]</scope>
    <source>
        <strain evidence="2 3">CIRM-BRFM 1785</strain>
    </source>
</reference>
<feature type="region of interest" description="Disordered" evidence="1">
    <location>
        <begin position="45"/>
        <end position="545"/>
    </location>
</feature>
<evidence type="ECO:0000256" key="1">
    <source>
        <dbReference type="SAM" id="MobiDB-lite"/>
    </source>
</evidence>
<gene>
    <name evidence="2" type="ORF">C8Q71DRAFT_556983</name>
</gene>
<evidence type="ECO:0000313" key="3">
    <source>
        <dbReference type="Proteomes" id="UP000814176"/>
    </source>
</evidence>
<feature type="compositionally biased region" description="Polar residues" evidence="1">
    <location>
        <begin position="245"/>
        <end position="254"/>
    </location>
</feature>
<accession>A0ABQ8KJL7</accession>